<reference evidence="2" key="1">
    <citation type="journal article" date="2019" name="Int. J. Syst. Evol. Microbiol.">
        <title>The Global Catalogue of Microorganisms (GCM) 10K type strain sequencing project: providing services to taxonomists for standard genome sequencing and annotation.</title>
        <authorList>
            <consortium name="The Broad Institute Genomics Platform"/>
            <consortium name="The Broad Institute Genome Sequencing Center for Infectious Disease"/>
            <person name="Wu L."/>
            <person name="Ma J."/>
        </authorList>
    </citation>
    <scope>NUCLEOTIDE SEQUENCE [LARGE SCALE GENOMIC DNA]</scope>
    <source>
        <strain evidence="2">JCM 18123</strain>
    </source>
</reference>
<dbReference type="RefSeq" id="WP_345556531.1">
    <property type="nucleotide sequence ID" value="NZ_BAABIK010000010.1"/>
</dbReference>
<evidence type="ECO:0008006" key="3">
    <source>
        <dbReference type="Google" id="ProtNLM"/>
    </source>
</evidence>
<keyword evidence="2" id="KW-1185">Reference proteome</keyword>
<name>A0ABP9GE97_9ACTN</name>
<comment type="caution">
    <text evidence="1">The sequence shown here is derived from an EMBL/GenBank/DDBJ whole genome shotgun (WGS) entry which is preliminary data.</text>
</comment>
<accession>A0ABP9GE97</accession>
<evidence type="ECO:0000313" key="1">
    <source>
        <dbReference type="EMBL" id="GAA4940144.1"/>
    </source>
</evidence>
<proteinExistence type="predicted"/>
<evidence type="ECO:0000313" key="2">
    <source>
        <dbReference type="Proteomes" id="UP001499993"/>
    </source>
</evidence>
<dbReference type="EMBL" id="BAABIK010000010">
    <property type="protein sequence ID" value="GAA4940144.1"/>
    <property type="molecule type" value="Genomic_DNA"/>
</dbReference>
<sequence length="75" mass="8284">MANPTFTYQSDFARKYISEGRVEGKAECVVSALRHRGLNVSGEVASRISACTDPDLLDTWMERALGVDTAEDIFD</sequence>
<dbReference type="Proteomes" id="UP001499993">
    <property type="component" value="Unassembled WGS sequence"/>
</dbReference>
<gene>
    <name evidence="1" type="ORF">GCM10023224_22280</name>
</gene>
<protein>
    <recommendedName>
        <fullName evidence="3">Transposase</fullName>
    </recommendedName>
</protein>
<organism evidence="1 2">
    <name type="scientific">Streptomonospora halophila</name>
    <dbReference type="NCBI Taxonomy" id="427369"/>
    <lineage>
        <taxon>Bacteria</taxon>
        <taxon>Bacillati</taxon>
        <taxon>Actinomycetota</taxon>
        <taxon>Actinomycetes</taxon>
        <taxon>Streptosporangiales</taxon>
        <taxon>Nocardiopsidaceae</taxon>
        <taxon>Streptomonospora</taxon>
    </lineage>
</organism>